<feature type="domain" description="EamA" evidence="2">
    <location>
        <begin position="14"/>
        <end position="137"/>
    </location>
</feature>
<sequence>MLNDKLKNYLHLHVLVFIAGFTAILGELISITAVPLVWFRMSIATILIGFYVWFSKTKIKLPITAIAKLSFAGIIIALHWITFFGAIDVSNVSITLAMFSTGAFFASLIEPIIYKRKIIWYEMLFGLIVIFGVVIITQSEIKYLSGIVLGIISAFLSSLFAVLNGKFLEKYSATTISFYEFISGVAFISIFLLVFYDGFSVEFFQLSTTDYIYLFILASVCTAYAFIASVYVMRYISPYTVVLTYNLEPIYGIILAIILFPEKEKMSSHFYYGASMILGVVVLNGILKNRKALKRNQSK</sequence>
<dbReference type="Pfam" id="PF00892">
    <property type="entry name" value="EamA"/>
    <property type="match status" value="2"/>
</dbReference>
<proteinExistence type="predicted"/>
<feature type="transmembrane region" description="Helical" evidence="1">
    <location>
        <begin position="118"/>
        <end position="137"/>
    </location>
</feature>
<keyword evidence="1" id="KW-0472">Membrane</keyword>
<feature type="transmembrane region" description="Helical" evidence="1">
    <location>
        <begin position="143"/>
        <end position="164"/>
    </location>
</feature>
<feature type="transmembrane region" description="Helical" evidence="1">
    <location>
        <begin position="12"/>
        <end position="31"/>
    </location>
</feature>
<dbReference type="SUPFAM" id="SSF103481">
    <property type="entry name" value="Multidrug resistance efflux transporter EmrE"/>
    <property type="match status" value="2"/>
</dbReference>
<evidence type="ECO:0000259" key="2">
    <source>
        <dbReference type="Pfam" id="PF00892"/>
    </source>
</evidence>
<protein>
    <submittedName>
        <fullName evidence="3">DMT family transporter</fullName>
    </submittedName>
</protein>
<feature type="transmembrane region" description="Helical" evidence="1">
    <location>
        <begin position="176"/>
        <end position="196"/>
    </location>
</feature>
<keyword evidence="1" id="KW-0812">Transmembrane</keyword>
<feature type="transmembrane region" description="Helical" evidence="1">
    <location>
        <begin position="66"/>
        <end position="86"/>
    </location>
</feature>
<keyword evidence="1" id="KW-1133">Transmembrane helix</keyword>
<keyword evidence="4" id="KW-1185">Reference proteome</keyword>
<evidence type="ECO:0000256" key="1">
    <source>
        <dbReference type="SAM" id="Phobius"/>
    </source>
</evidence>
<feature type="domain" description="EamA" evidence="2">
    <location>
        <begin position="145"/>
        <end position="283"/>
    </location>
</feature>
<name>A0ABW5WNU3_9FLAO</name>
<feature type="transmembrane region" description="Helical" evidence="1">
    <location>
        <begin position="239"/>
        <end position="258"/>
    </location>
</feature>
<dbReference type="PANTHER" id="PTHR22911">
    <property type="entry name" value="ACYL-MALONYL CONDENSING ENZYME-RELATED"/>
    <property type="match status" value="1"/>
</dbReference>
<dbReference type="RefSeq" id="WP_183488327.1">
    <property type="nucleotide sequence ID" value="NZ_JBHUOV010000007.1"/>
</dbReference>
<dbReference type="PANTHER" id="PTHR22911:SF79">
    <property type="entry name" value="MOBA-LIKE NTP TRANSFERASE DOMAIN-CONTAINING PROTEIN"/>
    <property type="match status" value="1"/>
</dbReference>
<organism evidence="3 4">
    <name type="scientific">Lacinutrix iliipiscaria</name>
    <dbReference type="NCBI Taxonomy" id="1230532"/>
    <lineage>
        <taxon>Bacteria</taxon>
        <taxon>Pseudomonadati</taxon>
        <taxon>Bacteroidota</taxon>
        <taxon>Flavobacteriia</taxon>
        <taxon>Flavobacteriales</taxon>
        <taxon>Flavobacteriaceae</taxon>
        <taxon>Lacinutrix</taxon>
    </lineage>
</organism>
<feature type="transmembrane region" description="Helical" evidence="1">
    <location>
        <begin position="270"/>
        <end position="287"/>
    </location>
</feature>
<feature type="transmembrane region" description="Helical" evidence="1">
    <location>
        <begin position="211"/>
        <end position="232"/>
    </location>
</feature>
<evidence type="ECO:0000313" key="3">
    <source>
        <dbReference type="EMBL" id="MFD2824352.1"/>
    </source>
</evidence>
<gene>
    <name evidence="3" type="ORF">ACFS5M_11790</name>
</gene>
<dbReference type="Proteomes" id="UP001597533">
    <property type="component" value="Unassembled WGS sequence"/>
</dbReference>
<feature type="transmembrane region" description="Helical" evidence="1">
    <location>
        <begin position="92"/>
        <end position="109"/>
    </location>
</feature>
<reference evidence="4" key="1">
    <citation type="journal article" date="2019" name="Int. J. Syst. Evol. Microbiol.">
        <title>The Global Catalogue of Microorganisms (GCM) 10K type strain sequencing project: providing services to taxonomists for standard genome sequencing and annotation.</title>
        <authorList>
            <consortium name="The Broad Institute Genomics Platform"/>
            <consortium name="The Broad Institute Genome Sequencing Center for Infectious Disease"/>
            <person name="Wu L."/>
            <person name="Ma J."/>
        </authorList>
    </citation>
    <scope>NUCLEOTIDE SEQUENCE [LARGE SCALE GENOMIC DNA]</scope>
    <source>
        <strain evidence="4">KCTC 32141</strain>
    </source>
</reference>
<dbReference type="InterPro" id="IPR037185">
    <property type="entry name" value="EmrE-like"/>
</dbReference>
<comment type="caution">
    <text evidence="3">The sequence shown here is derived from an EMBL/GenBank/DDBJ whole genome shotgun (WGS) entry which is preliminary data.</text>
</comment>
<feature type="transmembrane region" description="Helical" evidence="1">
    <location>
        <begin position="37"/>
        <end position="54"/>
    </location>
</feature>
<evidence type="ECO:0000313" key="4">
    <source>
        <dbReference type="Proteomes" id="UP001597533"/>
    </source>
</evidence>
<dbReference type="EMBL" id="JBHUOV010000007">
    <property type="protein sequence ID" value="MFD2824352.1"/>
    <property type="molecule type" value="Genomic_DNA"/>
</dbReference>
<accession>A0ABW5WNU3</accession>
<dbReference type="InterPro" id="IPR000620">
    <property type="entry name" value="EamA_dom"/>
</dbReference>